<dbReference type="PANTHER" id="PTHR48109">
    <property type="entry name" value="DIHYDROOROTATE DEHYDROGENASE (QUINONE), MITOCHONDRIAL-RELATED"/>
    <property type="match status" value="1"/>
</dbReference>
<dbReference type="PANTHER" id="PTHR48109:SF4">
    <property type="entry name" value="DIHYDROOROTATE DEHYDROGENASE (QUINONE), MITOCHONDRIAL"/>
    <property type="match status" value="1"/>
</dbReference>
<dbReference type="Gene3D" id="3.20.20.70">
    <property type="entry name" value="Aldolase class I"/>
    <property type="match status" value="1"/>
</dbReference>
<evidence type="ECO:0000313" key="13">
    <source>
        <dbReference type="EMBL" id="KIM33663.1"/>
    </source>
</evidence>
<dbReference type="UniPathway" id="UPA00070">
    <property type="reaction ID" value="UER00946"/>
</dbReference>
<reference evidence="13 14" key="1">
    <citation type="submission" date="2014-04" db="EMBL/GenBank/DDBJ databases">
        <authorList>
            <consortium name="DOE Joint Genome Institute"/>
            <person name="Kuo A."/>
            <person name="Zuccaro A."/>
            <person name="Kohler A."/>
            <person name="Nagy L.G."/>
            <person name="Floudas D."/>
            <person name="Copeland A."/>
            <person name="Barry K.W."/>
            <person name="Cichocki N."/>
            <person name="Veneault-Fourrey C."/>
            <person name="LaButti K."/>
            <person name="Lindquist E.A."/>
            <person name="Lipzen A."/>
            <person name="Lundell T."/>
            <person name="Morin E."/>
            <person name="Murat C."/>
            <person name="Sun H."/>
            <person name="Tunlid A."/>
            <person name="Henrissat B."/>
            <person name="Grigoriev I.V."/>
            <person name="Hibbett D.S."/>
            <person name="Martin F."/>
            <person name="Nordberg H.P."/>
            <person name="Cantor M.N."/>
            <person name="Hua S.X."/>
        </authorList>
    </citation>
    <scope>NUCLEOTIDE SEQUENCE [LARGE SCALE GENOMIC DNA]</scope>
    <source>
        <strain evidence="13 14">MAFF 305830</strain>
    </source>
</reference>
<evidence type="ECO:0000256" key="7">
    <source>
        <dbReference type="ARBA" id="ARBA00022643"/>
    </source>
</evidence>
<evidence type="ECO:0000256" key="2">
    <source>
        <dbReference type="ARBA" id="ARBA00005161"/>
    </source>
</evidence>
<comment type="catalytic activity">
    <reaction evidence="10 11">
        <text>(S)-dihydroorotate + a quinone = orotate + a quinol</text>
        <dbReference type="Rhea" id="RHEA:30187"/>
        <dbReference type="ChEBI" id="CHEBI:24646"/>
        <dbReference type="ChEBI" id="CHEBI:30839"/>
        <dbReference type="ChEBI" id="CHEBI:30864"/>
        <dbReference type="ChEBI" id="CHEBI:132124"/>
        <dbReference type="EC" id="1.3.5.2"/>
    </reaction>
</comment>
<name>A0A0C2X6H1_SERVB</name>
<dbReference type="Pfam" id="PF01180">
    <property type="entry name" value="DHO_dh"/>
    <property type="match status" value="1"/>
</dbReference>
<dbReference type="PROSITE" id="PS00912">
    <property type="entry name" value="DHODEHASE_2"/>
    <property type="match status" value="1"/>
</dbReference>
<dbReference type="GO" id="GO:0106430">
    <property type="term" value="F:dihydroorotate dehydrogenase (quinone) activity"/>
    <property type="evidence" value="ECO:0007669"/>
    <property type="project" value="UniProtKB-EC"/>
</dbReference>
<dbReference type="CDD" id="cd04738">
    <property type="entry name" value="DHOD_2_like"/>
    <property type="match status" value="1"/>
</dbReference>
<dbReference type="InterPro" id="IPR050074">
    <property type="entry name" value="DHO_dehydrogenase"/>
</dbReference>
<evidence type="ECO:0000256" key="11">
    <source>
        <dbReference type="RuleBase" id="RU361255"/>
    </source>
</evidence>
<comment type="subcellular location">
    <subcellularLocation>
        <location evidence="1">Membrane</location>
    </subcellularLocation>
    <subcellularLocation>
        <location evidence="11">Mitochondrion inner membrane</location>
        <topology evidence="11">Single-pass membrane protein</topology>
    </subcellularLocation>
</comment>
<dbReference type="InterPro" id="IPR005719">
    <property type="entry name" value="Dihydroorotate_DH_2"/>
</dbReference>
<evidence type="ECO:0000256" key="8">
    <source>
        <dbReference type="ARBA" id="ARBA00023002"/>
    </source>
</evidence>
<keyword evidence="11" id="KW-0496">Mitochondrion</keyword>
<keyword evidence="9" id="KW-0472">Membrane</keyword>
<keyword evidence="14" id="KW-1185">Reference proteome</keyword>
<evidence type="ECO:0000256" key="3">
    <source>
        <dbReference type="ARBA" id="ARBA00005359"/>
    </source>
</evidence>
<dbReference type="STRING" id="933852.A0A0C2X6H1"/>
<dbReference type="OrthoDB" id="14784at2759"/>
<keyword evidence="11" id="KW-0999">Mitochondrion inner membrane</keyword>
<dbReference type="EC" id="1.3.5.2" evidence="4 11"/>
<dbReference type="NCBIfam" id="NF003652">
    <property type="entry name" value="PRK05286.2-5"/>
    <property type="match status" value="1"/>
</dbReference>
<evidence type="ECO:0000256" key="5">
    <source>
        <dbReference type="ARBA" id="ARBA00017599"/>
    </source>
</evidence>
<sequence length="480" mass="51732">MSLFFRTPSARVVRLARTRQYATGTQEIESSLGTSIRTALYATGFVVGATAFAVYYADSRSAIHRYVIPPLSRTLFDGETAHKFALRALSSGLSPRDQGTDDERLRVELWEDVLANPVGLAAGFDKDGEAIDGLFNLGFGWVEIGSVTPKPQPGNPTPRVFHLAEDRAVINRYGFPSKGSTAVLTRLQARHQSHDSTVEHNQSLRPAKYLSINLGKNKTSAPDSLSDFLLGVRTFGPLADVLVVNVSSPNTPGLRSLQSRGMLIELLGAVKRERDGLHLNRRLPKLLVKIAPDLSNEEISDVAEAVRETGIDGVIVSNTTIQRPNTLKSRNKGETGGLSGPPLKSLTLNALKTLRPLLPASVPIIGCGGITTGADAVEFAKAGASTIQLYTSFAYEGVGTPRRVKDEITQILRDSNQTWMDLVKEGQKLAWSPKGHKNDAPSLDVEIESALQGGASKFAAMGEQLISILKAEGKEASDKV</sequence>
<evidence type="ECO:0000256" key="10">
    <source>
        <dbReference type="ARBA" id="ARBA00048639"/>
    </source>
</evidence>
<comment type="pathway">
    <text evidence="2 11">Pyrimidine metabolism; UMP biosynthesis via de novo pathway; orotate from (S)-dihydroorotate (quinone route): step 1/1.</text>
</comment>
<dbReference type="GO" id="GO:0005743">
    <property type="term" value="C:mitochondrial inner membrane"/>
    <property type="evidence" value="ECO:0007669"/>
    <property type="project" value="UniProtKB-SubCell"/>
</dbReference>
<dbReference type="InterPro" id="IPR001295">
    <property type="entry name" value="Dihydroorotate_DH_CS"/>
</dbReference>
<proteinExistence type="inferred from homology"/>
<dbReference type="Proteomes" id="UP000054097">
    <property type="component" value="Unassembled WGS sequence"/>
</dbReference>
<feature type="domain" description="Dihydroorotate dehydrogenase catalytic" evidence="12">
    <location>
        <begin position="105"/>
        <end position="412"/>
    </location>
</feature>
<dbReference type="HOGENOM" id="CLU_013640_4_3_1"/>
<keyword evidence="6 11" id="KW-0285">Flavoprotein</keyword>
<dbReference type="EMBL" id="KN824278">
    <property type="protein sequence ID" value="KIM33663.1"/>
    <property type="molecule type" value="Genomic_DNA"/>
</dbReference>
<reference evidence="14" key="2">
    <citation type="submission" date="2015-01" db="EMBL/GenBank/DDBJ databases">
        <title>Evolutionary Origins and Diversification of the Mycorrhizal Mutualists.</title>
        <authorList>
            <consortium name="DOE Joint Genome Institute"/>
            <consortium name="Mycorrhizal Genomics Consortium"/>
            <person name="Kohler A."/>
            <person name="Kuo A."/>
            <person name="Nagy L.G."/>
            <person name="Floudas D."/>
            <person name="Copeland A."/>
            <person name="Barry K.W."/>
            <person name="Cichocki N."/>
            <person name="Veneault-Fourrey C."/>
            <person name="LaButti K."/>
            <person name="Lindquist E.A."/>
            <person name="Lipzen A."/>
            <person name="Lundell T."/>
            <person name="Morin E."/>
            <person name="Murat C."/>
            <person name="Riley R."/>
            <person name="Ohm R."/>
            <person name="Sun H."/>
            <person name="Tunlid A."/>
            <person name="Henrissat B."/>
            <person name="Grigoriev I.V."/>
            <person name="Hibbett D.S."/>
            <person name="Martin F."/>
        </authorList>
    </citation>
    <scope>NUCLEOTIDE SEQUENCE [LARGE SCALE GENOMIC DNA]</scope>
    <source>
        <strain evidence="14">MAFF 305830</strain>
    </source>
</reference>
<evidence type="ECO:0000313" key="14">
    <source>
        <dbReference type="Proteomes" id="UP000054097"/>
    </source>
</evidence>
<dbReference type="GO" id="GO:0044205">
    <property type="term" value="P:'de novo' UMP biosynthetic process"/>
    <property type="evidence" value="ECO:0007669"/>
    <property type="project" value="UniProtKB-UniPathway"/>
</dbReference>
<comment type="similarity">
    <text evidence="3 11">Belongs to the dihydroorotate dehydrogenase family. Type 2 subfamily.</text>
</comment>
<keyword evidence="7 11" id="KW-0288">FMN</keyword>
<organism evidence="13 14">
    <name type="scientific">Serendipita vermifera MAFF 305830</name>
    <dbReference type="NCBI Taxonomy" id="933852"/>
    <lineage>
        <taxon>Eukaryota</taxon>
        <taxon>Fungi</taxon>
        <taxon>Dikarya</taxon>
        <taxon>Basidiomycota</taxon>
        <taxon>Agaricomycotina</taxon>
        <taxon>Agaricomycetes</taxon>
        <taxon>Sebacinales</taxon>
        <taxon>Serendipitaceae</taxon>
        <taxon>Serendipita</taxon>
    </lineage>
</organism>
<keyword evidence="8 11" id="KW-0560">Oxidoreductase</keyword>
<evidence type="ECO:0000259" key="12">
    <source>
        <dbReference type="Pfam" id="PF01180"/>
    </source>
</evidence>
<accession>A0A0C2X6H1</accession>
<dbReference type="PROSITE" id="PS00911">
    <property type="entry name" value="DHODEHASE_1"/>
    <property type="match status" value="1"/>
</dbReference>
<dbReference type="AlphaFoldDB" id="A0A0C2X6H1"/>
<evidence type="ECO:0000256" key="4">
    <source>
        <dbReference type="ARBA" id="ARBA00012791"/>
    </source>
</evidence>
<dbReference type="NCBIfam" id="NF003645">
    <property type="entry name" value="PRK05286.1-2"/>
    <property type="match status" value="1"/>
</dbReference>
<dbReference type="NCBIfam" id="TIGR01036">
    <property type="entry name" value="pyrD_sub2"/>
    <property type="match status" value="1"/>
</dbReference>
<comment type="cofactor">
    <cofactor evidence="11">
        <name>FMN</name>
        <dbReference type="ChEBI" id="CHEBI:58210"/>
    </cofactor>
    <text evidence="11">Binds 1 FMN per subunit.</text>
</comment>
<dbReference type="GO" id="GO:0006207">
    <property type="term" value="P:'de novo' pyrimidine nucleobase biosynthetic process"/>
    <property type="evidence" value="ECO:0007669"/>
    <property type="project" value="InterPro"/>
</dbReference>
<dbReference type="InterPro" id="IPR013785">
    <property type="entry name" value="Aldolase_TIM"/>
</dbReference>
<protein>
    <recommendedName>
        <fullName evidence="5 11">Dihydroorotate dehydrogenase (quinone), mitochondrial</fullName>
        <shortName evidence="11">DHOdehase</shortName>
        <ecNumber evidence="4 11">1.3.5.2</ecNumber>
    </recommendedName>
</protein>
<dbReference type="SUPFAM" id="SSF51395">
    <property type="entry name" value="FMN-linked oxidoreductases"/>
    <property type="match status" value="1"/>
</dbReference>
<dbReference type="InterPro" id="IPR005720">
    <property type="entry name" value="Dihydroorotate_DH_cat"/>
</dbReference>
<evidence type="ECO:0000256" key="9">
    <source>
        <dbReference type="ARBA" id="ARBA00023136"/>
    </source>
</evidence>
<evidence type="ECO:0000256" key="6">
    <source>
        <dbReference type="ARBA" id="ARBA00022630"/>
    </source>
</evidence>
<gene>
    <name evidence="13" type="ORF">M408DRAFT_14299</name>
</gene>
<evidence type="ECO:0000256" key="1">
    <source>
        <dbReference type="ARBA" id="ARBA00004370"/>
    </source>
</evidence>